<evidence type="ECO:0000313" key="1">
    <source>
        <dbReference type="EMBL" id="DAE01348.1"/>
    </source>
</evidence>
<sequence>MNNKTHQGRADYFLKQARYELLQAMDIEIENAKEAKSQCNNADISYCCTRIGTLICLRAQIKDLIEKL</sequence>
<dbReference type="EMBL" id="BK015323">
    <property type="protein sequence ID" value="DAE01348.1"/>
    <property type="molecule type" value="Genomic_DNA"/>
</dbReference>
<protein>
    <submittedName>
        <fullName evidence="1">Uncharacterized protein</fullName>
    </submittedName>
</protein>
<reference evidence="1" key="1">
    <citation type="journal article" date="2021" name="Proc. Natl. Acad. Sci. U.S.A.">
        <title>A Catalog of Tens of Thousands of Viruses from Human Metagenomes Reveals Hidden Associations with Chronic Diseases.</title>
        <authorList>
            <person name="Tisza M.J."/>
            <person name="Buck C.B."/>
        </authorList>
    </citation>
    <scope>NUCLEOTIDE SEQUENCE</scope>
    <source>
        <strain evidence="1">CtJcm18</strain>
    </source>
</reference>
<proteinExistence type="predicted"/>
<name>A0A8S5P572_9CAUD</name>
<accession>A0A8S5P572</accession>
<organism evidence="1">
    <name type="scientific">Siphoviridae sp. ctJcm18</name>
    <dbReference type="NCBI Taxonomy" id="2825433"/>
    <lineage>
        <taxon>Viruses</taxon>
        <taxon>Duplodnaviria</taxon>
        <taxon>Heunggongvirae</taxon>
        <taxon>Uroviricota</taxon>
        <taxon>Caudoviricetes</taxon>
    </lineage>
</organism>